<sequence>MTRARRLLVLALLLIATPGHGSGFALIERDAAGLGRAYAGQAAVVSPSAVAFNPAALPTITTVSANVSYLWNHLQPEDAGTETAVPALFGTTHGIGLGVYGEFGLATDYPTDWPGRYHALHSEITAARIQIAGGFPVTPTLRLGIGLFLQSFAAELTQAVPTPLGDRVSKVEGDDTGIGWTLGALWNPLPELALGLSYGSAVDHVLNGTATTPRGRQPASVPITTPEVLRSGMRWTVRPQFALMAGATWTRWSRMQALDIRLADGNRLLEEHAWRDTWRLDLGGEYALGPWTWRLGTAWDQSPVATATARSPRLPDSDRTWLAGGLDYRTGPWSLSLSYAHLWFAGGRGEHPPIDYSAGSDILAAGITRSW</sequence>
<evidence type="ECO:0000256" key="3">
    <source>
        <dbReference type="ARBA" id="ARBA00022452"/>
    </source>
</evidence>
<dbReference type="Proteomes" id="UP000198816">
    <property type="component" value="Unassembled WGS sequence"/>
</dbReference>
<dbReference type="GO" id="GO:0015483">
    <property type="term" value="F:long-chain fatty acid transporting porin activity"/>
    <property type="evidence" value="ECO:0007669"/>
    <property type="project" value="TreeGrafter"/>
</dbReference>
<keyword evidence="7" id="KW-0998">Cell outer membrane</keyword>
<dbReference type="PANTHER" id="PTHR35093">
    <property type="entry name" value="OUTER MEMBRANE PROTEIN NMB0088-RELATED"/>
    <property type="match status" value="1"/>
</dbReference>
<organism evidence="9 10">
    <name type="scientific">Thiocapsa roseopersicina</name>
    <dbReference type="NCBI Taxonomy" id="1058"/>
    <lineage>
        <taxon>Bacteria</taxon>
        <taxon>Pseudomonadati</taxon>
        <taxon>Pseudomonadota</taxon>
        <taxon>Gammaproteobacteria</taxon>
        <taxon>Chromatiales</taxon>
        <taxon>Chromatiaceae</taxon>
        <taxon>Thiocapsa</taxon>
    </lineage>
</organism>
<dbReference type="Pfam" id="PF03349">
    <property type="entry name" value="Toluene_X"/>
    <property type="match status" value="1"/>
</dbReference>
<protein>
    <submittedName>
        <fullName evidence="9">Long-chain fatty acid transport protein</fullName>
    </submittedName>
</protein>
<feature type="chain" id="PRO_5011530076" evidence="8">
    <location>
        <begin position="22"/>
        <end position="371"/>
    </location>
</feature>
<evidence type="ECO:0000313" key="10">
    <source>
        <dbReference type="Proteomes" id="UP000198816"/>
    </source>
</evidence>
<dbReference type="GO" id="GO:0009279">
    <property type="term" value="C:cell outer membrane"/>
    <property type="evidence" value="ECO:0007669"/>
    <property type="project" value="UniProtKB-SubCell"/>
</dbReference>
<dbReference type="EMBL" id="FNNZ01000035">
    <property type="protein sequence ID" value="SDX54951.1"/>
    <property type="molecule type" value="Genomic_DNA"/>
</dbReference>
<comment type="subcellular location">
    <subcellularLocation>
        <location evidence="1">Cell outer membrane</location>
        <topology evidence="1">Multi-pass membrane protein</topology>
    </subcellularLocation>
</comment>
<dbReference type="AlphaFoldDB" id="A0A1H3CLB3"/>
<dbReference type="RefSeq" id="WP_175534754.1">
    <property type="nucleotide sequence ID" value="NZ_FNNZ01000035.1"/>
</dbReference>
<evidence type="ECO:0000256" key="2">
    <source>
        <dbReference type="ARBA" id="ARBA00008163"/>
    </source>
</evidence>
<dbReference type="STRING" id="1058.SAMN05421783_13529"/>
<evidence type="ECO:0000256" key="1">
    <source>
        <dbReference type="ARBA" id="ARBA00004571"/>
    </source>
</evidence>
<reference evidence="10" key="1">
    <citation type="submission" date="2016-10" db="EMBL/GenBank/DDBJ databases">
        <authorList>
            <person name="Varghese N."/>
            <person name="Submissions S."/>
        </authorList>
    </citation>
    <scope>NUCLEOTIDE SEQUENCE [LARGE SCALE GENOMIC DNA]</scope>
    <source>
        <strain evidence="10">DSM 217</strain>
    </source>
</reference>
<dbReference type="Gene3D" id="2.40.160.60">
    <property type="entry name" value="Outer membrane protein transport protein (OMPP1/FadL/TodX)"/>
    <property type="match status" value="1"/>
</dbReference>
<feature type="signal peptide" evidence="8">
    <location>
        <begin position="1"/>
        <end position="21"/>
    </location>
</feature>
<evidence type="ECO:0000313" key="9">
    <source>
        <dbReference type="EMBL" id="SDX54951.1"/>
    </source>
</evidence>
<evidence type="ECO:0000256" key="5">
    <source>
        <dbReference type="ARBA" id="ARBA00022729"/>
    </source>
</evidence>
<dbReference type="PANTHER" id="PTHR35093:SF3">
    <property type="entry name" value="LONG-CHAIN FATTY ACID TRANSPORT PROTEIN"/>
    <property type="match status" value="1"/>
</dbReference>
<name>A0A1H3CLB3_THIRO</name>
<keyword evidence="4" id="KW-0812">Transmembrane</keyword>
<comment type="similarity">
    <text evidence="2">Belongs to the OmpP1/FadL family.</text>
</comment>
<evidence type="ECO:0000256" key="6">
    <source>
        <dbReference type="ARBA" id="ARBA00023136"/>
    </source>
</evidence>
<accession>A0A1H3CLB3</accession>
<keyword evidence="10" id="KW-1185">Reference proteome</keyword>
<evidence type="ECO:0000256" key="7">
    <source>
        <dbReference type="ARBA" id="ARBA00023237"/>
    </source>
</evidence>
<proteinExistence type="inferred from homology"/>
<keyword evidence="3" id="KW-1134">Transmembrane beta strand</keyword>
<gene>
    <name evidence="9" type="ORF">SAMN05421783_13529</name>
</gene>
<keyword evidence="5 8" id="KW-0732">Signal</keyword>
<dbReference type="SUPFAM" id="SSF56935">
    <property type="entry name" value="Porins"/>
    <property type="match status" value="1"/>
</dbReference>
<keyword evidence="6" id="KW-0472">Membrane</keyword>
<evidence type="ECO:0000256" key="8">
    <source>
        <dbReference type="SAM" id="SignalP"/>
    </source>
</evidence>
<evidence type="ECO:0000256" key="4">
    <source>
        <dbReference type="ARBA" id="ARBA00022692"/>
    </source>
</evidence>
<dbReference type="InterPro" id="IPR005017">
    <property type="entry name" value="OMPP1/FadL/TodX"/>
</dbReference>